<evidence type="ECO:0000256" key="7">
    <source>
        <dbReference type="SAM" id="Phobius"/>
    </source>
</evidence>
<dbReference type="Pfam" id="PF02653">
    <property type="entry name" value="BPD_transp_2"/>
    <property type="match status" value="1"/>
</dbReference>
<keyword evidence="4 7" id="KW-1133">Transmembrane helix</keyword>
<feature type="transmembrane region" description="Helical" evidence="7">
    <location>
        <begin position="54"/>
        <end position="70"/>
    </location>
</feature>
<organism evidence="8 9">
    <name type="scientific">Blastococcus haudaquaticus</name>
    <dbReference type="NCBI Taxonomy" id="1938745"/>
    <lineage>
        <taxon>Bacteria</taxon>
        <taxon>Bacillati</taxon>
        <taxon>Actinomycetota</taxon>
        <taxon>Actinomycetes</taxon>
        <taxon>Geodermatophilales</taxon>
        <taxon>Geodermatophilaceae</taxon>
        <taxon>Blastococcus</taxon>
    </lineage>
</organism>
<dbReference type="GO" id="GO:0005886">
    <property type="term" value="C:plasma membrane"/>
    <property type="evidence" value="ECO:0007669"/>
    <property type="project" value="UniProtKB-SubCell"/>
</dbReference>
<protein>
    <submittedName>
        <fullName evidence="8">Monosaccharide ABC transporter membrane protein, CUT2 family</fullName>
    </submittedName>
</protein>
<feature type="transmembrane region" description="Helical" evidence="7">
    <location>
        <begin position="133"/>
        <end position="152"/>
    </location>
</feature>
<feature type="transmembrane region" description="Helical" evidence="7">
    <location>
        <begin position="253"/>
        <end position="272"/>
    </location>
</feature>
<reference evidence="9" key="1">
    <citation type="submission" date="2017-09" db="EMBL/GenBank/DDBJ databases">
        <authorList>
            <person name="Varghese N."/>
            <person name="Submissions S."/>
        </authorList>
    </citation>
    <scope>NUCLEOTIDE SEQUENCE [LARGE SCALE GENOMIC DNA]</scope>
    <source>
        <strain evidence="9">DSM 44270</strain>
    </source>
</reference>
<feature type="transmembrane region" description="Helical" evidence="7">
    <location>
        <begin position="307"/>
        <end position="325"/>
    </location>
</feature>
<evidence type="ECO:0000256" key="3">
    <source>
        <dbReference type="ARBA" id="ARBA00022692"/>
    </source>
</evidence>
<keyword evidence="5 7" id="KW-0472">Membrane</keyword>
<gene>
    <name evidence="8" type="ORF">SAMN06272739_2409</name>
</gene>
<accession>A0A286GXA6</accession>
<feature type="transmembrane region" description="Helical" evidence="7">
    <location>
        <begin position="172"/>
        <end position="192"/>
    </location>
</feature>
<evidence type="ECO:0000256" key="6">
    <source>
        <dbReference type="SAM" id="MobiDB-lite"/>
    </source>
</evidence>
<dbReference type="OrthoDB" id="9808136at2"/>
<evidence type="ECO:0000313" key="9">
    <source>
        <dbReference type="Proteomes" id="UP000219482"/>
    </source>
</evidence>
<dbReference type="Proteomes" id="UP000219482">
    <property type="component" value="Unassembled WGS sequence"/>
</dbReference>
<feature type="region of interest" description="Disordered" evidence="6">
    <location>
        <begin position="331"/>
        <end position="392"/>
    </location>
</feature>
<sequence length="392" mass="39728">MTLPVRISRSPLLWPLAALLALLLFNLVVNPGFFTVRIQDGHLFGSLVDVLKNGSPTLLIALGMTLVIASRGVDLSVGAVVAISAAIACTSIASADDPSSPGAAIVAMTSAIGVGLLLGAWNGLLVSVFGIQPIIATLVLMTAGRGIAMLITDGQIITVNNETYSWLGGGHVLGLPAQVVVTGLILLLVAVLTRRTALGMLVEAVGINPAAARLAGVRSRSITWTVYVFAAFAASVAGLMISAQVNAADANRAGLFIELDAILAVVIGGTSLAGGRYSLTGTVIGALVLQTLTTTVYSVGIPSQYSTLFKAVVIIVVFLLQAPRLRAALRRRRRPAPPPPASGGLPSGPVPVGTDLGPTPTAVGAPAVPTGREPSGSTVVGAGNDPAEGALR</sequence>
<keyword evidence="9" id="KW-1185">Reference proteome</keyword>
<dbReference type="PANTHER" id="PTHR32196">
    <property type="entry name" value="ABC TRANSPORTER PERMEASE PROTEIN YPHD-RELATED-RELATED"/>
    <property type="match status" value="1"/>
</dbReference>
<name>A0A286GXA6_9ACTN</name>
<feature type="transmembrane region" description="Helical" evidence="7">
    <location>
        <begin position="12"/>
        <end position="34"/>
    </location>
</feature>
<dbReference type="InterPro" id="IPR001851">
    <property type="entry name" value="ABC_transp_permease"/>
</dbReference>
<evidence type="ECO:0000256" key="2">
    <source>
        <dbReference type="ARBA" id="ARBA00022475"/>
    </source>
</evidence>
<evidence type="ECO:0000256" key="4">
    <source>
        <dbReference type="ARBA" id="ARBA00022989"/>
    </source>
</evidence>
<dbReference type="PANTHER" id="PTHR32196:SF19">
    <property type="entry name" value="GALACTOFURANOSE TRANSPORTER PERMEASE PROTEIN YTFT"/>
    <property type="match status" value="1"/>
</dbReference>
<dbReference type="RefSeq" id="WP_097184187.1">
    <property type="nucleotide sequence ID" value="NZ_OCNK01000003.1"/>
</dbReference>
<dbReference type="AlphaFoldDB" id="A0A286GXA6"/>
<dbReference type="GO" id="GO:0022857">
    <property type="term" value="F:transmembrane transporter activity"/>
    <property type="evidence" value="ECO:0007669"/>
    <property type="project" value="InterPro"/>
</dbReference>
<feature type="transmembrane region" description="Helical" evidence="7">
    <location>
        <begin position="101"/>
        <end position="121"/>
    </location>
</feature>
<evidence type="ECO:0000313" key="8">
    <source>
        <dbReference type="EMBL" id="SOE00122.1"/>
    </source>
</evidence>
<feature type="transmembrane region" description="Helical" evidence="7">
    <location>
        <begin position="222"/>
        <end position="241"/>
    </location>
</feature>
<keyword evidence="2" id="KW-1003">Cell membrane</keyword>
<dbReference type="EMBL" id="OCNK01000003">
    <property type="protein sequence ID" value="SOE00122.1"/>
    <property type="molecule type" value="Genomic_DNA"/>
</dbReference>
<feature type="transmembrane region" description="Helical" evidence="7">
    <location>
        <begin position="279"/>
        <end position="301"/>
    </location>
</feature>
<proteinExistence type="predicted"/>
<evidence type="ECO:0000256" key="1">
    <source>
        <dbReference type="ARBA" id="ARBA00004651"/>
    </source>
</evidence>
<keyword evidence="3 7" id="KW-0812">Transmembrane</keyword>
<comment type="subcellular location">
    <subcellularLocation>
        <location evidence="1">Cell membrane</location>
        <topology evidence="1">Multi-pass membrane protein</topology>
    </subcellularLocation>
</comment>
<dbReference type="CDD" id="cd06579">
    <property type="entry name" value="TM_PBP1_transp_AraH_like"/>
    <property type="match status" value="1"/>
</dbReference>
<feature type="transmembrane region" description="Helical" evidence="7">
    <location>
        <begin position="77"/>
        <end position="95"/>
    </location>
</feature>
<evidence type="ECO:0000256" key="5">
    <source>
        <dbReference type="ARBA" id="ARBA00023136"/>
    </source>
</evidence>
<feature type="compositionally biased region" description="Low complexity" evidence="6">
    <location>
        <begin position="357"/>
        <end position="371"/>
    </location>
</feature>